<evidence type="ECO:0000256" key="1">
    <source>
        <dbReference type="ARBA" id="ARBA00004141"/>
    </source>
</evidence>
<evidence type="ECO:0000256" key="4">
    <source>
        <dbReference type="ARBA" id="ARBA00023136"/>
    </source>
</evidence>
<reference evidence="6 7" key="1">
    <citation type="submission" date="2018-09" db="EMBL/GenBank/DDBJ databases">
        <title>YIM 75000 draft genome.</title>
        <authorList>
            <person name="Tang S."/>
            <person name="Feng Y."/>
        </authorList>
    </citation>
    <scope>NUCLEOTIDE SEQUENCE [LARGE SCALE GENOMIC DNA]</scope>
    <source>
        <strain evidence="6 7">YIM 75000</strain>
    </source>
</reference>
<proteinExistence type="predicted"/>
<dbReference type="InterPro" id="IPR000537">
    <property type="entry name" value="UbiA_prenyltransferase"/>
</dbReference>
<dbReference type="GO" id="GO:0016765">
    <property type="term" value="F:transferase activity, transferring alkyl or aryl (other than methyl) groups"/>
    <property type="evidence" value="ECO:0007669"/>
    <property type="project" value="InterPro"/>
</dbReference>
<feature type="transmembrane region" description="Helical" evidence="5">
    <location>
        <begin position="233"/>
        <end position="251"/>
    </location>
</feature>
<dbReference type="Pfam" id="PF01040">
    <property type="entry name" value="UbiA"/>
    <property type="match status" value="1"/>
</dbReference>
<feature type="transmembrane region" description="Helical" evidence="5">
    <location>
        <begin position="84"/>
        <end position="105"/>
    </location>
</feature>
<sequence>MARGPAAPAPAAPSTARALLLSCHPVPTAAVTALTTSLGAAVGLAAADLALLAAAVLTGQLSVGWSNDLLDRRRDATTARADKPLAAAGAPVRAAAVATALALAAALPPSLALGAAAGAAHLGFVASAWAYNLGLKAGPLSWLPYATGFGLLPAVPVLAAGAAPPAWLCAAGALLGVGAHLFNALPDVEDDEGTGVRGLPVRLGRAAGRLLGCLLLVAAVAVLALLPPGPAGPAGWAALAAGGGLAVAAALDGGARGSRRGFVLAVGTAAVGVALLAARTASLG</sequence>
<keyword evidence="4 5" id="KW-0472">Membrane</keyword>
<dbReference type="GO" id="GO:0016020">
    <property type="term" value="C:membrane"/>
    <property type="evidence" value="ECO:0007669"/>
    <property type="project" value="UniProtKB-SubCell"/>
</dbReference>
<feature type="transmembrane region" description="Helical" evidence="5">
    <location>
        <begin position="263"/>
        <end position="281"/>
    </location>
</feature>
<evidence type="ECO:0000256" key="2">
    <source>
        <dbReference type="ARBA" id="ARBA00022692"/>
    </source>
</evidence>
<dbReference type="RefSeq" id="WP_119948666.1">
    <property type="nucleotide sequence ID" value="NZ_QZEZ01000001.1"/>
</dbReference>
<protein>
    <recommendedName>
        <fullName evidence="8">Ubiquinone biosynthesis protein UbiA</fullName>
    </recommendedName>
</protein>
<comment type="subcellular location">
    <subcellularLocation>
        <location evidence="1">Membrane</location>
        <topology evidence="1">Multi-pass membrane protein</topology>
    </subcellularLocation>
</comment>
<keyword evidence="3 5" id="KW-1133">Transmembrane helix</keyword>
<evidence type="ECO:0000313" key="7">
    <source>
        <dbReference type="Proteomes" id="UP000265614"/>
    </source>
</evidence>
<feature type="transmembrane region" description="Helical" evidence="5">
    <location>
        <begin position="111"/>
        <end position="130"/>
    </location>
</feature>
<comment type="caution">
    <text evidence="6">The sequence shown here is derived from an EMBL/GenBank/DDBJ whole genome shotgun (WGS) entry which is preliminary data.</text>
</comment>
<keyword evidence="7" id="KW-1185">Reference proteome</keyword>
<dbReference type="Proteomes" id="UP000265614">
    <property type="component" value="Unassembled WGS sequence"/>
</dbReference>
<name>A0A3A3Z0F9_9ACTN</name>
<dbReference type="InterPro" id="IPR044878">
    <property type="entry name" value="UbiA_sf"/>
</dbReference>
<feature type="transmembrane region" description="Helical" evidence="5">
    <location>
        <begin position="142"/>
        <end position="159"/>
    </location>
</feature>
<dbReference type="EMBL" id="QZEZ01000001">
    <property type="protein sequence ID" value="RJK97740.1"/>
    <property type="molecule type" value="Genomic_DNA"/>
</dbReference>
<gene>
    <name evidence="6" type="ORF">D5H78_01705</name>
</gene>
<evidence type="ECO:0000256" key="5">
    <source>
        <dbReference type="SAM" id="Phobius"/>
    </source>
</evidence>
<dbReference type="Gene3D" id="1.20.120.1780">
    <property type="entry name" value="UbiA prenyltransferase"/>
    <property type="match status" value="1"/>
</dbReference>
<accession>A0A3A3Z0F9</accession>
<organism evidence="6 7">
    <name type="scientific">Vallicoccus soli</name>
    <dbReference type="NCBI Taxonomy" id="2339232"/>
    <lineage>
        <taxon>Bacteria</taxon>
        <taxon>Bacillati</taxon>
        <taxon>Actinomycetota</taxon>
        <taxon>Actinomycetes</taxon>
        <taxon>Motilibacterales</taxon>
        <taxon>Vallicoccaceae</taxon>
        <taxon>Vallicoccus</taxon>
    </lineage>
</organism>
<evidence type="ECO:0008006" key="8">
    <source>
        <dbReference type="Google" id="ProtNLM"/>
    </source>
</evidence>
<evidence type="ECO:0000313" key="6">
    <source>
        <dbReference type="EMBL" id="RJK97740.1"/>
    </source>
</evidence>
<feature type="transmembrane region" description="Helical" evidence="5">
    <location>
        <begin position="40"/>
        <end position="63"/>
    </location>
</feature>
<feature type="transmembrane region" description="Helical" evidence="5">
    <location>
        <begin position="165"/>
        <end position="185"/>
    </location>
</feature>
<feature type="transmembrane region" description="Helical" evidence="5">
    <location>
        <begin position="206"/>
        <end position="227"/>
    </location>
</feature>
<keyword evidence="2 5" id="KW-0812">Transmembrane</keyword>
<dbReference type="Gene3D" id="1.10.357.140">
    <property type="entry name" value="UbiA prenyltransferase"/>
    <property type="match status" value="1"/>
</dbReference>
<dbReference type="AlphaFoldDB" id="A0A3A3Z0F9"/>
<evidence type="ECO:0000256" key="3">
    <source>
        <dbReference type="ARBA" id="ARBA00022989"/>
    </source>
</evidence>